<dbReference type="EMBL" id="KF156338">
    <property type="protein sequence ID" value="AHB80495.1"/>
    <property type="molecule type" value="Genomic_DNA"/>
</dbReference>
<dbReference type="RefSeq" id="YP_009008215.1">
    <property type="nucleotide sequence ID" value="NC_023587.1"/>
</dbReference>
<keyword evidence="2" id="KW-1185">Reference proteome</keyword>
<name>V5UT29_9CAUD</name>
<proteinExistence type="predicted"/>
<dbReference type="GeneID" id="18504657"/>
<dbReference type="Proteomes" id="UP000018808">
    <property type="component" value="Segment"/>
</dbReference>
<organism evidence="1 2">
    <name type="scientific">Synechococcus phage ACG-2014h</name>
    <dbReference type="NCBI Taxonomy" id="1340810"/>
    <lineage>
        <taxon>Viruses</taxon>
        <taxon>Duplodnaviria</taxon>
        <taxon>Heunggongvirae</taxon>
        <taxon>Uroviricota</taxon>
        <taxon>Caudoviricetes</taxon>
        <taxon>Pantevenvirales</taxon>
        <taxon>Kyanoviridae</taxon>
        <taxon>Sedonavirus</taxon>
        <taxon>Sedonavirus tusconh</taxon>
    </lineage>
</organism>
<evidence type="ECO:0000313" key="1">
    <source>
        <dbReference type="EMBL" id="AHB80495.1"/>
    </source>
</evidence>
<accession>V5UT29</accession>
<reference evidence="1 2" key="1">
    <citation type="journal article" date="2014" name="Nature">
        <title>Viral tagging reveals discrete populations in Synechococcus viral genome sequence space.</title>
        <authorList>
            <person name="Deng L."/>
            <person name="Ignacio Espinoza J.C."/>
            <person name="Gregory A.C."/>
            <person name="Poulos B.T."/>
            <person name="Weitz J.S."/>
            <person name="Hugenholtz P."/>
            <person name="Sullivan M.B."/>
        </authorList>
    </citation>
    <scope>NUCLEOTIDE SEQUENCE [LARGE SCALE GENOMIC DNA]</scope>
</reference>
<dbReference type="KEGG" id="vg:18504657"/>
<sequence length="1717" mass="176726">MPAINVARTDTFEQQRLKINDISTQIFDVTSGGSNLATGELKIGDGTRVTPSLAFTSDSSLGIFKADTGTLGIVSAGKNLFDYAPLEVISYRDIKVRKKILVQSGLTVVNQGQNYDTGNYSSVILTGGSGEGATADIVVLEFKGTVTNTGANYAAGSYAAQPFVSSGSPTLGMFADFDVDGIIGDIVEGSAYVPGTYTDVPITGGSGTGAEATITITGNTQYPGTISNAGSGYPDGVYTFVQAFNTPTQTFAVSTVANGGTPPPAEIFQIDGQNQAVLNLVVGNTYRFDQSDASNTGHPLMFNDSVGSFLPAEYIMLSNGTPGSAGAFADIIVLPEATVGTVIQYNCSVHAGMGATINIVSGTAGSYGYGTSYDITITSGSATGIITASGGIGYQAGDVVNFPNSFLGGAGTGLEFTLSGPVYDGEVTAVVFTDNGQNYVTGNILSAADSDLGGGGGSGFSYTVTSNPGKIDAITISSYGTDHAVGDIQTLPVAVSSISSTLPGQVNGASATLTGSSAVVAMTTTAGINPGMNIYTDAGSTGDAGSGTLTVQTVDNATQITMSGPAITGGAATLTFVSPLGLSTIEVADASGIFGGYTVSKVSGAGVLADDTTVSSVDLTTTPNQIVLSASPTTPGAAVLDFAPPFGVGTTPFAFTIDALGVIDDTVFTLSDDGNGYNIGDSLSVDASSLTQPIIYTLTTQPTQLITFSSAVTSSAISVGDVVKVADGVPQSVSGAGSTILAEASAVYSGITVFTTSGNGQGGTIDISRDSAGDVSTVIFTGGLFYADTDTCTIGGNLVGGASPADDVTVTINGASLSTDAEVYVVNTAGGNIANIITYAAGFADAESIIVGATTASYGTTEYTINTAGTTRNKFFLDIGSGPQMHPDLTFYVGNKYQIDTSDASNNVHTFAFSALPGGSKAPSLVESVSTTLDSTSTQITVTSSAGIVAGMTVTETGTGAGELAINTTVESVDNATTITLSDAPLVSGLVTLTFAGNEYTDGVIRNQNDVEITVTANTPTTLYYYNSINDPENAESGGDIGSEATITSDPNNPKVFGSGFEVTVTQTQVSDTIRQDVDTGTITLVEVVSQQLSSSAANISGTLTAPRIDGGDIEVTNLTNITTNTITLNTSNVNVSADLAVGSAFTVAESTGNLTIGGTFVTTNTININSELVLENNEVRSVTSDLVLEPATGRVVKVEGTTAINIPAGDTSERPGAAAVGNGSIRFNTQTNQYEGYSATSQAWSSLGGVRDLDGNTYIIAEQTIGSNDNTLWFYNDAINTVKFGPTKLEFVTNKKIQSPAVNAPAYQTWTANTPVTIGQYVKWLNNLYEVTVAGTTGTSGNEPIHTTGNQLNGTAILTWSQLAVAPLTFEEIEEVRIGPDAACPVVINSELRLADNTISTDVSDLVIRPNAGKKLTIDAASSIVIPVGTDGERGVQAQGSIRFNTSATQFEGYDGSNWGSLGGVKDVDQNTYIIPETSPGANENVLYFYNDGNNTLRLTTTELQFDTVDTIVSSTSDEFEITASLMTFDGAATTLDNTAVDTTFLHGSKQYFDIGLSSGLFVEPVLRLDNQGDVYLNTGFGTGTINQVKVFDGDLREFELNDIKILTDKVSLTQGTVNNTNSILYPTATAMGAKTVIVAHNTTSNEKEFIEFGITDDNTNVFHTEYGNVRTGTQLIVPTFEVTGSNEVRLNIAIGSNVPTTETVNITVTSTITKK</sequence>
<evidence type="ECO:0008006" key="3">
    <source>
        <dbReference type="Google" id="ProtNLM"/>
    </source>
</evidence>
<protein>
    <recommendedName>
        <fullName evidence="3">Virion structural protein</fullName>
    </recommendedName>
</protein>
<gene>
    <name evidence="1" type="ORF">S-MbCM7_081</name>
</gene>
<evidence type="ECO:0000313" key="2">
    <source>
        <dbReference type="Proteomes" id="UP000018808"/>
    </source>
</evidence>